<evidence type="ECO:0000313" key="4">
    <source>
        <dbReference type="Proteomes" id="UP000625283"/>
    </source>
</evidence>
<evidence type="ECO:0000256" key="2">
    <source>
        <dbReference type="PROSITE-ProRule" id="PRU01282"/>
    </source>
</evidence>
<name>A0ABS1R5D4_9SPHI</name>
<dbReference type="RefSeq" id="WP_202103624.1">
    <property type="nucleotide sequence ID" value="NZ_JAERTY010000008.1"/>
</dbReference>
<dbReference type="Pfam" id="PF03960">
    <property type="entry name" value="ArsC"/>
    <property type="match status" value="1"/>
</dbReference>
<dbReference type="PANTHER" id="PTHR30041">
    <property type="entry name" value="ARSENATE REDUCTASE"/>
    <property type="match status" value="1"/>
</dbReference>
<dbReference type="Gene3D" id="3.40.30.10">
    <property type="entry name" value="Glutaredoxin"/>
    <property type="match status" value="1"/>
</dbReference>
<protein>
    <submittedName>
        <fullName evidence="3">Arsenate reductase (Glutaredoxin)</fullName>
    </submittedName>
</protein>
<comment type="caution">
    <text evidence="3">The sequence shown here is derived from an EMBL/GenBank/DDBJ whole genome shotgun (WGS) entry which is preliminary data.</text>
</comment>
<proteinExistence type="inferred from homology"/>
<dbReference type="SUPFAM" id="SSF52833">
    <property type="entry name" value="Thioredoxin-like"/>
    <property type="match status" value="1"/>
</dbReference>
<evidence type="ECO:0000256" key="1">
    <source>
        <dbReference type="ARBA" id="ARBA00007198"/>
    </source>
</evidence>
<dbReference type="PROSITE" id="PS51353">
    <property type="entry name" value="ARSC"/>
    <property type="match status" value="1"/>
</dbReference>
<dbReference type="InterPro" id="IPR006660">
    <property type="entry name" value="Arsenate_reductase-like"/>
</dbReference>
<sequence>MSKALPISIYHNNSCSKSRSVLELLTKEQANVDIVHYLDHPLNKEELTGILQILQLKPLELIRTKEPLFQEKFAGKVLSDEEWIDVLLSYPILMERPIIIKGNKGVIARPTQRIYDILEQGD</sequence>
<evidence type="ECO:0000313" key="3">
    <source>
        <dbReference type="EMBL" id="MBL1409910.1"/>
    </source>
</evidence>
<dbReference type="InterPro" id="IPR036249">
    <property type="entry name" value="Thioredoxin-like_sf"/>
</dbReference>
<reference evidence="3 4" key="1">
    <citation type="submission" date="2021-01" db="EMBL/GenBank/DDBJ databases">
        <title>C459-1 draft genome sequence.</title>
        <authorList>
            <person name="Zhang X.-F."/>
        </authorList>
    </citation>
    <scope>NUCLEOTIDE SEQUENCE [LARGE SCALE GENOMIC DNA]</scope>
    <source>
        <strain evidence="4">C459-1</strain>
    </source>
</reference>
<keyword evidence="4" id="KW-1185">Reference proteome</keyword>
<organism evidence="3 4">
    <name type="scientific">Sphingobacterium faecale</name>
    <dbReference type="NCBI Taxonomy" id="2803775"/>
    <lineage>
        <taxon>Bacteria</taxon>
        <taxon>Pseudomonadati</taxon>
        <taxon>Bacteroidota</taxon>
        <taxon>Sphingobacteriia</taxon>
        <taxon>Sphingobacteriales</taxon>
        <taxon>Sphingobacteriaceae</taxon>
        <taxon>Sphingobacterium</taxon>
    </lineage>
</organism>
<gene>
    <name evidence="3" type="ORF">JKG61_14215</name>
</gene>
<dbReference type="EMBL" id="JAERTY010000008">
    <property type="protein sequence ID" value="MBL1409910.1"/>
    <property type="molecule type" value="Genomic_DNA"/>
</dbReference>
<accession>A0ABS1R5D4</accession>
<dbReference type="PANTHER" id="PTHR30041:SF4">
    <property type="entry name" value="ARSENATE REDUCTASE"/>
    <property type="match status" value="1"/>
</dbReference>
<dbReference type="Proteomes" id="UP000625283">
    <property type="component" value="Unassembled WGS sequence"/>
</dbReference>
<comment type="similarity">
    <text evidence="1 2">Belongs to the ArsC family.</text>
</comment>